<dbReference type="Proteomes" id="UP000050497">
    <property type="component" value="Unassembled WGS sequence"/>
</dbReference>
<dbReference type="GO" id="GO:0102559">
    <property type="term" value="F:peptide chain release factor N(5)-glutamine methyltransferase activity"/>
    <property type="evidence" value="ECO:0007669"/>
    <property type="project" value="UniProtKB-EC"/>
</dbReference>
<dbReference type="EMBL" id="FMBM01000002">
    <property type="protein sequence ID" value="SCC80821.1"/>
    <property type="molecule type" value="Genomic_DNA"/>
</dbReference>
<dbReference type="OrthoDB" id="9800643at2"/>
<evidence type="ECO:0000256" key="1">
    <source>
        <dbReference type="ARBA" id="ARBA00012771"/>
    </source>
</evidence>
<dbReference type="SUPFAM" id="SSF53335">
    <property type="entry name" value="S-adenosyl-L-methionine-dependent methyltransferases"/>
    <property type="match status" value="1"/>
</dbReference>
<evidence type="ECO:0000313" key="9">
    <source>
        <dbReference type="Proteomes" id="UP000050497"/>
    </source>
</evidence>
<dbReference type="PANTHER" id="PTHR18895">
    <property type="entry name" value="HEMK METHYLTRANSFERASE"/>
    <property type="match status" value="1"/>
</dbReference>
<dbReference type="PROSITE" id="PS00092">
    <property type="entry name" value="N6_MTASE"/>
    <property type="match status" value="1"/>
</dbReference>
<evidence type="ECO:0000259" key="6">
    <source>
        <dbReference type="Pfam" id="PF05175"/>
    </source>
</evidence>
<protein>
    <recommendedName>
        <fullName evidence="1">peptide chain release factor N(5)-glutamine methyltransferase</fullName>
        <ecNumber evidence="1">2.1.1.297</ecNumber>
    </recommendedName>
</protein>
<dbReference type="EMBL" id="LJSX01000020">
    <property type="protein sequence ID" value="KPQ09988.1"/>
    <property type="molecule type" value="Genomic_DNA"/>
</dbReference>
<dbReference type="STRING" id="1653334.GA0071312_1749"/>
<dbReference type="Proteomes" id="UP000182800">
    <property type="component" value="Unassembled WGS sequence"/>
</dbReference>
<dbReference type="PANTHER" id="PTHR18895:SF74">
    <property type="entry name" value="MTRF1L RELEASE FACTOR GLUTAMINE METHYLTRANSFERASE"/>
    <property type="match status" value="1"/>
</dbReference>
<dbReference type="InterPro" id="IPR007848">
    <property type="entry name" value="Small_mtfrase_dom"/>
</dbReference>
<dbReference type="CDD" id="cd02440">
    <property type="entry name" value="AdoMet_MTases"/>
    <property type="match status" value="1"/>
</dbReference>
<dbReference type="InterPro" id="IPR029063">
    <property type="entry name" value="SAM-dependent_MTases_sf"/>
</dbReference>
<dbReference type="Pfam" id="PF05175">
    <property type="entry name" value="MTS"/>
    <property type="match status" value="1"/>
</dbReference>
<proteinExistence type="predicted"/>
<evidence type="ECO:0000256" key="3">
    <source>
        <dbReference type="ARBA" id="ARBA00022679"/>
    </source>
</evidence>
<evidence type="ECO:0000313" key="8">
    <source>
        <dbReference type="EMBL" id="SCC80821.1"/>
    </source>
</evidence>
<gene>
    <name evidence="8" type="ORF">GA0071312_1749</name>
    <name evidence="7" type="ORF">HLUCCO17_12845</name>
</gene>
<feature type="domain" description="Methyltransferase small" evidence="6">
    <location>
        <begin position="60"/>
        <end position="146"/>
    </location>
</feature>
<evidence type="ECO:0000256" key="4">
    <source>
        <dbReference type="ARBA" id="ARBA00022691"/>
    </source>
</evidence>
<comment type="catalytic activity">
    <reaction evidence="5">
        <text>L-glutaminyl-[peptide chain release factor] + S-adenosyl-L-methionine = N(5)-methyl-L-glutaminyl-[peptide chain release factor] + S-adenosyl-L-homocysteine + H(+)</text>
        <dbReference type="Rhea" id="RHEA:42896"/>
        <dbReference type="Rhea" id="RHEA-COMP:10271"/>
        <dbReference type="Rhea" id="RHEA-COMP:10272"/>
        <dbReference type="ChEBI" id="CHEBI:15378"/>
        <dbReference type="ChEBI" id="CHEBI:30011"/>
        <dbReference type="ChEBI" id="CHEBI:57856"/>
        <dbReference type="ChEBI" id="CHEBI:59789"/>
        <dbReference type="ChEBI" id="CHEBI:61891"/>
        <dbReference type="EC" id="2.1.1.297"/>
    </reaction>
</comment>
<dbReference type="PATRIC" id="fig|1653334.4.peg.146"/>
<name>A0A0P7ZYG6_9HYPH</name>
<comment type="caution">
    <text evidence="7">The sequence shown here is derived from an EMBL/GenBank/DDBJ whole genome shotgun (WGS) entry which is preliminary data.</text>
</comment>
<dbReference type="InterPro" id="IPR004556">
    <property type="entry name" value="HemK-like"/>
</dbReference>
<dbReference type="RefSeq" id="WP_074444646.1">
    <property type="nucleotide sequence ID" value="NZ_FMBM01000002.1"/>
</dbReference>
<keyword evidence="10" id="KW-1185">Reference proteome</keyword>
<organism evidence="7 9">
    <name type="scientific">Saliniramus fredricksonii</name>
    <dbReference type="NCBI Taxonomy" id="1653334"/>
    <lineage>
        <taxon>Bacteria</taxon>
        <taxon>Pseudomonadati</taxon>
        <taxon>Pseudomonadota</taxon>
        <taxon>Alphaproteobacteria</taxon>
        <taxon>Hyphomicrobiales</taxon>
        <taxon>Salinarimonadaceae</taxon>
        <taxon>Saliniramus</taxon>
    </lineage>
</organism>
<evidence type="ECO:0000256" key="5">
    <source>
        <dbReference type="ARBA" id="ARBA00048391"/>
    </source>
</evidence>
<dbReference type="GO" id="GO:0032259">
    <property type="term" value="P:methylation"/>
    <property type="evidence" value="ECO:0007669"/>
    <property type="project" value="UniProtKB-KW"/>
</dbReference>
<dbReference type="GO" id="GO:0003676">
    <property type="term" value="F:nucleic acid binding"/>
    <property type="evidence" value="ECO:0007669"/>
    <property type="project" value="InterPro"/>
</dbReference>
<dbReference type="EC" id="2.1.1.297" evidence="1"/>
<dbReference type="NCBIfam" id="TIGR00536">
    <property type="entry name" value="hemK_fam"/>
    <property type="match status" value="1"/>
</dbReference>
<evidence type="ECO:0000256" key="2">
    <source>
        <dbReference type="ARBA" id="ARBA00022603"/>
    </source>
</evidence>
<sequence>MTLTSLPLTPGPDAHSGAAPDRVTFMGLSLRADGAVLRPRAETELLGRQAQAILARRPGAQIVVDMCCGSGNLAVALAHGHPQALVYACDLTQECVDVAQANAVDHGLNGRVLVRRGDMFAALYGVGLEHRVDLVVCNPPYISSGRLERDRSHLLREEPREAFDGGPYGISILQRMARESIRFIKPGGWIAFEFGHGQELQAKLLIDRTRRFEPVTFAHDETGAPRVAMARRRGDG</sequence>
<dbReference type="InterPro" id="IPR050320">
    <property type="entry name" value="N5-glutamine_MTase"/>
</dbReference>
<keyword evidence="3" id="KW-0808">Transferase</keyword>
<reference evidence="7 9" key="1">
    <citation type="submission" date="2015-09" db="EMBL/GenBank/DDBJ databases">
        <title>Identification and resolution of microdiversity through metagenomic sequencing of parallel consortia.</title>
        <authorList>
            <person name="Nelson W.C."/>
            <person name="Romine M.F."/>
            <person name="Lindemann S.R."/>
        </authorList>
    </citation>
    <scope>NUCLEOTIDE SEQUENCE [LARGE SCALE GENOMIC DNA]</scope>
    <source>
        <strain evidence="7">HL-109</strain>
    </source>
</reference>
<dbReference type="Gene3D" id="3.40.50.150">
    <property type="entry name" value="Vaccinia Virus protein VP39"/>
    <property type="match status" value="1"/>
</dbReference>
<keyword evidence="4" id="KW-0949">S-adenosyl-L-methionine</keyword>
<keyword evidence="2 7" id="KW-0489">Methyltransferase</keyword>
<dbReference type="AlphaFoldDB" id="A0A0P7ZYG6"/>
<reference evidence="8 10" key="2">
    <citation type="submission" date="2016-08" db="EMBL/GenBank/DDBJ databases">
        <authorList>
            <person name="Varghese N."/>
            <person name="Submissions Spin"/>
        </authorList>
    </citation>
    <scope>NUCLEOTIDE SEQUENCE [LARGE SCALE GENOMIC DNA]</scope>
    <source>
        <strain evidence="8 10">HL-109</strain>
    </source>
</reference>
<evidence type="ECO:0000313" key="10">
    <source>
        <dbReference type="Proteomes" id="UP000182800"/>
    </source>
</evidence>
<accession>A0A0P7ZYG6</accession>
<dbReference type="InterPro" id="IPR002052">
    <property type="entry name" value="DNA_methylase_N6_adenine_CS"/>
</dbReference>
<evidence type="ECO:0000313" key="7">
    <source>
        <dbReference type="EMBL" id="KPQ09988.1"/>
    </source>
</evidence>